<keyword evidence="1" id="KW-0472">Membrane</keyword>
<dbReference type="HOGENOM" id="CLU_2068023_0_0_6"/>
<dbReference type="Proteomes" id="UP000018418">
    <property type="component" value="Unassembled WGS sequence"/>
</dbReference>
<name>V2UVP8_9GAMM</name>
<dbReference type="RefSeq" id="WP_004903876.1">
    <property type="nucleotide sequence ID" value="NZ_BBTI01000001.1"/>
</dbReference>
<protein>
    <submittedName>
        <fullName evidence="2">Uncharacterized protein</fullName>
    </submittedName>
</protein>
<organism evidence="2 3">
    <name type="scientific">Acinetobacter brisouii CIP 110357</name>
    <dbReference type="NCBI Taxonomy" id="1341683"/>
    <lineage>
        <taxon>Bacteria</taxon>
        <taxon>Pseudomonadati</taxon>
        <taxon>Pseudomonadota</taxon>
        <taxon>Gammaproteobacteria</taxon>
        <taxon>Moraxellales</taxon>
        <taxon>Moraxellaceae</taxon>
        <taxon>Acinetobacter</taxon>
    </lineage>
</organism>
<proteinExistence type="predicted"/>
<evidence type="ECO:0000313" key="2">
    <source>
        <dbReference type="EMBL" id="ESK52706.1"/>
    </source>
</evidence>
<keyword evidence="3" id="KW-1185">Reference proteome</keyword>
<dbReference type="PATRIC" id="fig|1341683.3.peg.860"/>
<sequence length="120" mass="13829">MTLTIIDGLEFDVPLDQTKIKALALLHHDQLGEAIYHEDQHIGELGIAHRVKIADFTRQLPAEQRLEFYRIYNHELRRLAVDDPLHPPHAEEGVNVFLLIVIMLMIAVILYFAFVRHVTG</sequence>
<accession>V2UVP8</accession>
<dbReference type="OrthoDB" id="6711099at2"/>
<evidence type="ECO:0000256" key="1">
    <source>
        <dbReference type="SAM" id="Phobius"/>
    </source>
</evidence>
<keyword evidence="1" id="KW-1133">Transmembrane helix</keyword>
<gene>
    <name evidence="2" type="ORF">P255_00867</name>
</gene>
<evidence type="ECO:0000313" key="3">
    <source>
        <dbReference type="Proteomes" id="UP000018418"/>
    </source>
</evidence>
<keyword evidence="1" id="KW-0812">Transmembrane</keyword>
<feature type="transmembrane region" description="Helical" evidence="1">
    <location>
        <begin position="94"/>
        <end position="114"/>
    </location>
</feature>
<reference evidence="2 3" key="1">
    <citation type="submission" date="2013-10" db="EMBL/GenBank/DDBJ databases">
        <title>The Genome Sequence of Acinetobacter brisouii CIP 110357.</title>
        <authorList>
            <consortium name="The Broad Institute Genomics Platform"/>
            <consortium name="The Broad Institute Genome Sequencing Center for Infectious Disease"/>
            <person name="Cerqueira G."/>
            <person name="Feldgarden M."/>
            <person name="Courvalin P."/>
            <person name="Grillot-Courvalin C."/>
            <person name="Clermont D."/>
            <person name="Rocha E."/>
            <person name="Yoon E.-J."/>
            <person name="Nemec A."/>
            <person name="Young S.K."/>
            <person name="Zeng Q."/>
            <person name="Gargeya S."/>
            <person name="Fitzgerald M."/>
            <person name="Abouelleil A."/>
            <person name="Alvarado L."/>
            <person name="Berlin A.M."/>
            <person name="Chapman S.B."/>
            <person name="Gainer-Dewar J."/>
            <person name="Goldberg J."/>
            <person name="Gnerre S."/>
            <person name="Griggs A."/>
            <person name="Gujja S."/>
            <person name="Hansen M."/>
            <person name="Howarth C."/>
            <person name="Imamovic A."/>
            <person name="Ireland A."/>
            <person name="Larimer J."/>
            <person name="McCowan C."/>
            <person name="Murphy C."/>
            <person name="Pearson M."/>
            <person name="Poon T.W."/>
            <person name="Priest M."/>
            <person name="Roberts A."/>
            <person name="Saif S."/>
            <person name="Shea T."/>
            <person name="Sykes S."/>
            <person name="Wortman J."/>
            <person name="Nusbaum C."/>
            <person name="Birren B."/>
        </authorList>
    </citation>
    <scope>NUCLEOTIDE SEQUENCE [LARGE SCALE GENOMIC DNA]</scope>
    <source>
        <strain evidence="2 3">CIP 110357</strain>
    </source>
</reference>
<dbReference type="EMBL" id="AYEU01000003">
    <property type="protein sequence ID" value="ESK52706.1"/>
    <property type="molecule type" value="Genomic_DNA"/>
</dbReference>
<dbReference type="AlphaFoldDB" id="V2UVP8"/>
<comment type="caution">
    <text evidence="2">The sequence shown here is derived from an EMBL/GenBank/DDBJ whole genome shotgun (WGS) entry which is preliminary data.</text>
</comment>